<sequence>MTRTNKTPRSPSEVNVQGSVSPAVDVVEVTPEEQTSASMECQETFYPIKELGFEVSASKLQEALMVARELHTYTKDRNNVHAPIKKMSVSILSALSCIERELLTMKLRAERAEKALRE</sequence>
<accession>A0A182XPQ4</accession>
<dbReference type="Proteomes" id="UP000076407">
    <property type="component" value="Unassembled WGS sequence"/>
</dbReference>
<evidence type="ECO:0000313" key="1">
    <source>
        <dbReference type="EnsemblMetazoa" id="AQUA011856-PA"/>
    </source>
</evidence>
<dbReference type="VEuPathDB" id="VectorBase:AQUA011856"/>
<reference evidence="1" key="1">
    <citation type="submission" date="2020-05" db="UniProtKB">
        <authorList>
            <consortium name="EnsemblMetazoa"/>
        </authorList>
    </citation>
    <scope>IDENTIFICATION</scope>
    <source>
        <strain evidence="1">SANGQUA</strain>
    </source>
</reference>
<proteinExistence type="predicted"/>
<organism evidence="1 2">
    <name type="scientific">Anopheles quadriannulatus</name>
    <name type="common">Mosquito</name>
    <dbReference type="NCBI Taxonomy" id="34691"/>
    <lineage>
        <taxon>Eukaryota</taxon>
        <taxon>Metazoa</taxon>
        <taxon>Ecdysozoa</taxon>
        <taxon>Arthropoda</taxon>
        <taxon>Hexapoda</taxon>
        <taxon>Insecta</taxon>
        <taxon>Pterygota</taxon>
        <taxon>Neoptera</taxon>
        <taxon>Endopterygota</taxon>
        <taxon>Diptera</taxon>
        <taxon>Nematocera</taxon>
        <taxon>Culicoidea</taxon>
        <taxon>Culicidae</taxon>
        <taxon>Anophelinae</taxon>
        <taxon>Anopheles</taxon>
    </lineage>
</organism>
<protein>
    <submittedName>
        <fullName evidence="1">Uncharacterized protein</fullName>
    </submittedName>
</protein>
<dbReference type="AlphaFoldDB" id="A0A182XPQ4"/>
<dbReference type="EnsemblMetazoa" id="AQUA011856-RA">
    <property type="protein sequence ID" value="AQUA011856-PA"/>
    <property type="gene ID" value="AQUA011856"/>
</dbReference>
<name>A0A182XPQ4_ANOQN</name>
<keyword evidence="2" id="KW-1185">Reference proteome</keyword>
<evidence type="ECO:0000313" key="2">
    <source>
        <dbReference type="Proteomes" id="UP000076407"/>
    </source>
</evidence>